<sequence length="65" mass="6876">MEPNNGHGGILDRLSAGETLVFDGATGTYLQQHGLEPGGSPELMNVNEPKIIQGMAKQYFDAGSD</sequence>
<name>A0A382NKD1_9ZZZZ</name>
<dbReference type="SUPFAM" id="SSF82282">
    <property type="entry name" value="Homocysteine S-methyltransferase"/>
    <property type="match status" value="1"/>
</dbReference>
<gene>
    <name evidence="4" type="ORF">METZ01_LOCUS312915</name>
</gene>
<evidence type="ECO:0000256" key="2">
    <source>
        <dbReference type="ARBA" id="ARBA00022679"/>
    </source>
</evidence>
<reference evidence="4" key="1">
    <citation type="submission" date="2018-05" db="EMBL/GenBank/DDBJ databases">
        <authorList>
            <person name="Lanie J.A."/>
            <person name="Ng W.-L."/>
            <person name="Kazmierczak K.M."/>
            <person name="Andrzejewski T.M."/>
            <person name="Davidsen T.M."/>
            <person name="Wayne K.J."/>
            <person name="Tettelin H."/>
            <person name="Glass J.I."/>
            <person name="Rusch D."/>
            <person name="Podicherti R."/>
            <person name="Tsui H.-C.T."/>
            <person name="Winkler M.E."/>
        </authorList>
    </citation>
    <scope>NUCLEOTIDE SEQUENCE</scope>
</reference>
<dbReference type="GO" id="GO:0032259">
    <property type="term" value="P:methylation"/>
    <property type="evidence" value="ECO:0007669"/>
    <property type="project" value="UniProtKB-KW"/>
</dbReference>
<dbReference type="EMBL" id="UINC01100191">
    <property type="protein sequence ID" value="SVC60061.1"/>
    <property type="molecule type" value="Genomic_DNA"/>
</dbReference>
<dbReference type="InterPro" id="IPR036589">
    <property type="entry name" value="HCY_dom_sf"/>
</dbReference>
<organism evidence="4">
    <name type="scientific">marine metagenome</name>
    <dbReference type="NCBI Taxonomy" id="408172"/>
    <lineage>
        <taxon>unclassified sequences</taxon>
        <taxon>metagenomes</taxon>
        <taxon>ecological metagenomes</taxon>
    </lineage>
</organism>
<evidence type="ECO:0000256" key="1">
    <source>
        <dbReference type="ARBA" id="ARBA00022603"/>
    </source>
</evidence>
<proteinExistence type="predicted"/>
<feature type="domain" description="Hcy-binding" evidence="3">
    <location>
        <begin position="20"/>
        <end position="65"/>
    </location>
</feature>
<evidence type="ECO:0000313" key="4">
    <source>
        <dbReference type="EMBL" id="SVC60061.1"/>
    </source>
</evidence>
<dbReference type="Pfam" id="PF02574">
    <property type="entry name" value="S-methyl_trans"/>
    <property type="match status" value="1"/>
</dbReference>
<dbReference type="GO" id="GO:0008168">
    <property type="term" value="F:methyltransferase activity"/>
    <property type="evidence" value="ECO:0007669"/>
    <property type="project" value="UniProtKB-KW"/>
</dbReference>
<feature type="non-terminal residue" evidence="4">
    <location>
        <position position="65"/>
    </location>
</feature>
<accession>A0A382NKD1</accession>
<dbReference type="Gene3D" id="3.20.20.330">
    <property type="entry name" value="Homocysteine-binding-like domain"/>
    <property type="match status" value="1"/>
</dbReference>
<protein>
    <recommendedName>
        <fullName evidence="3">Hcy-binding domain-containing protein</fullName>
    </recommendedName>
</protein>
<keyword evidence="1" id="KW-0489">Methyltransferase</keyword>
<dbReference type="InterPro" id="IPR003726">
    <property type="entry name" value="HCY_dom"/>
</dbReference>
<dbReference type="AlphaFoldDB" id="A0A382NKD1"/>
<keyword evidence="2" id="KW-0808">Transferase</keyword>
<evidence type="ECO:0000259" key="3">
    <source>
        <dbReference type="Pfam" id="PF02574"/>
    </source>
</evidence>